<dbReference type="CDD" id="cd01998">
    <property type="entry name" value="MnmA_TRMU-like"/>
    <property type="match status" value="1"/>
</dbReference>
<keyword evidence="4 11" id="KW-0819">tRNA processing</keyword>
<comment type="similarity">
    <text evidence="11">Belongs to the MnmA/TRMU family.</text>
</comment>
<evidence type="ECO:0000256" key="9">
    <source>
        <dbReference type="ARBA" id="ARBA00051542"/>
    </source>
</evidence>
<accession>A0A7Y8VRE7</accession>
<dbReference type="FunFam" id="2.40.30.10:FF:000023">
    <property type="entry name" value="tRNA-specific 2-thiouridylase MnmA"/>
    <property type="match status" value="1"/>
</dbReference>
<dbReference type="HAMAP" id="MF_00144">
    <property type="entry name" value="tRNA_thiouridyl_MnmA"/>
    <property type="match status" value="1"/>
</dbReference>
<evidence type="ECO:0000313" key="15">
    <source>
        <dbReference type="Proteomes" id="UP000526307"/>
    </source>
</evidence>
<keyword evidence="7 11" id="KW-0694">RNA-binding</keyword>
<evidence type="ECO:0000256" key="2">
    <source>
        <dbReference type="ARBA" id="ARBA00022555"/>
    </source>
</evidence>
<comment type="catalytic activity">
    <reaction evidence="9 11">
        <text>S-sulfanyl-L-cysteinyl-[protein] + uridine(34) in tRNA + AH2 + ATP = 2-thiouridine(34) in tRNA + L-cysteinyl-[protein] + A + AMP + diphosphate + H(+)</text>
        <dbReference type="Rhea" id="RHEA:47032"/>
        <dbReference type="Rhea" id="RHEA-COMP:10131"/>
        <dbReference type="Rhea" id="RHEA-COMP:11726"/>
        <dbReference type="Rhea" id="RHEA-COMP:11727"/>
        <dbReference type="Rhea" id="RHEA-COMP:11728"/>
        <dbReference type="ChEBI" id="CHEBI:13193"/>
        <dbReference type="ChEBI" id="CHEBI:15378"/>
        <dbReference type="ChEBI" id="CHEBI:17499"/>
        <dbReference type="ChEBI" id="CHEBI:29950"/>
        <dbReference type="ChEBI" id="CHEBI:30616"/>
        <dbReference type="ChEBI" id="CHEBI:33019"/>
        <dbReference type="ChEBI" id="CHEBI:61963"/>
        <dbReference type="ChEBI" id="CHEBI:65315"/>
        <dbReference type="ChEBI" id="CHEBI:87170"/>
        <dbReference type="ChEBI" id="CHEBI:456215"/>
        <dbReference type="EC" id="2.8.1.13"/>
    </reaction>
</comment>
<keyword evidence="5 11" id="KW-0547">Nucleotide-binding</keyword>
<evidence type="ECO:0000256" key="1">
    <source>
        <dbReference type="ARBA" id="ARBA00022490"/>
    </source>
</evidence>
<feature type="active site" description="Nucleophile" evidence="11">
    <location>
        <position position="102"/>
    </location>
</feature>
<evidence type="ECO:0000256" key="8">
    <source>
        <dbReference type="ARBA" id="ARBA00023157"/>
    </source>
</evidence>
<reference evidence="14 15" key="1">
    <citation type="submission" date="2020-06" db="EMBL/GenBank/DDBJ databases">
        <title>Mogibacterium timidum strain W9173 genomic sequence.</title>
        <authorList>
            <person name="Wade W.G."/>
            <person name="Johnston C.D."/>
            <person name="Chen T."/>
            <person name="Dewhirst F.E."/>
        </authorList>
    </citation>
    <scope>NUCLEOTIDE SEQUENCE [LARGE SCALE GENOMIC DNA]</scope>
    <source>
        <strain evidence="14 15">W9173</strain>
    </source>
</reference>
<keyword evidence="15" id="KW-1185">Reference proteome</keyword>
<dbReference type="Pfam" id="PF03054">
    <property type="entry name" value="tRNA_Me_trans"/>
    <property type="match status" value="1"/>
</dbReference>
<dbReference type="SUPFAM" id="SSF52402">
    <property type="entry name" value="Adenine nucleotide alpha hydrolases-like"/>
    <property type="match status" value="1"/>
</dbReference>
<comment type="caution">
    <text evidence="14">The sequence shown here is derived from an EMBL/GenBank/DDBJ whole genome shotgun (WGS) entry which is preliminary data.</text>
</comment>
<dbReference type="FunFam" id="2.30.30.280:FF:000001">
    <property type="entry name" value="tRNA-specific 2-thiouridylase MnmA"/>
    <property type="match status" value="1"/>
</dbReference>
<dbReference type="GO" id="GO:0005524">
    <property type="term" value="F:ATP binding"/>
    <property type="evidence" value="ECO:0007669"/>
    <property type="project" value="UniProtKB-KW"/>
</dbReference>
<dbReference type="FunFam" id="3.40.50.620:FF:000115">
    <property type="entry name" value="tRNA-specific 2-thiouridylase MnmA"/>
    <property type="match status" value="1"/>
</dbReference>
<dbReference type="Gene3D" id="2.30.30.280">
    <property type="entry name" value="Adenine nucleotide alpha hydrolases-like domains"/>
    <property type="match status" value="1"/>
</dbReference>
<dbReference type="PANTHER" id="PTHR11933:SF5">
    <property type="entry name" value="MITOCHONDRIAL TRNA-SPECIFIC 2-THIOURIDYLASE 1"/>
    <property type="match status" value="1"/>
</dbReference>
<evidence type="ECO:0000259" key="13">
    <source>
        <dbReference type="Pfam" id="PF20259"/>
    </source>
</evidence>
<dbReference type="Pfam" id="PF20259">
    <property type="entry name" value="tRNA_Me_trans_M"/>
    <property type="match status" value="1"/>
</dbReference>
<organism evidence="14 15">
    <name type="scientific">Mogibacterium timidum</name>
    <dbReference type="NCBI Taxonomy" id="35519"/>
    <lineage>
        <taxon>Bacteria</taxon>
        <taxon>Bacillati</taxon>
        <taxon>Bacillota</taxon>
        <taxon>Clostridia</taxon>
        <taxon>Peptostreptococcales</taxon>
        <taxon>Anaerovoracaceae</taxon>
        <taxon>Mogibacterium</taxon>
    </lineage>
</organism>
<keyword evidence="2 11" id="KW-0820">tRNA-binding</keyword>
<dbReference type="Pfam" id="PF20258">
    <property type="entry name" value="tRNA_Me_trans_C"/>
    <property type="match status" value="1"/>
</dbReference>
<dbReference type="Gene3D" id="3.40.50.620">
    <property type="entry name" value="HUPs"/>
    <property type="match status" value="1"/>
</dbReference>
<dbReference type="GO" id="GO:0002143">
    <property type="term" value="P:tRNA wobble position uridine thiolation"/>
    <property type="evidence" value="ECO:0007669"/>
    <property type="project" value="TreeGrafter"/>
</dbReference>
<evidence type="ECO:0000256" key="3">
    <source>
        <dbReference type="ARBA" id="ARBA00022679"/>
    </source>
</evidence>
<feature type="site" description="Interaction with tRNA" evidence="11">
    <location>
        <position position="338"/>
    </location>
</feature>
<dbReference type="NCBIfam" id="NF001138">
    <property type="entry name" value="PRK00143.1"/>
    <property type="match status" value="1"/>
</dbReference>
<comment type="subcellular location">
    <subcellularLocation>
        <location evidence="11">Cytoplasm</location>
    </subcellularLocation>
</comment>
<evidence type="ECO:0000256" key="5">
    <source>
        <dbReference type="ARBA" id="ARBA00022741"/>
    </source>
</evidence>
<dbReference type="RefSeq" id="WP_178978398.1">
    <property type="nucleotide sequence ID" value="NZ_JABXYR010000001.1"/>
</dbReference>
<dbReference type="PANTHER" id="PTHR11933">
    <property type="entry name" value="TRNA 5-METHYLAMINOMETHYL-2-THIOURIDYLATE -METHYLTRANSFERASE"/>
    <property type="match status" value="1"/>
</dbReference>
<dbReference type="Proteomes" id="UP000526307">
    <property type="component" value="Unassembled WGS sequence"/>
</dbReference>
<evidence type="ECO:0000256" key="6">
    <source>
        <dbReference type="ARBA" id="ARBA00022840"/>
    </source>
</evidence>
<dbReference type="NCBIfam" id="TIGR00420">
    <property type="entry name" value="trmU"/>
    <property type="match status" value="1"/>
</dbReference>
<evidence type="ECO:0000259" key="12">
    <source>
        <dbReference type="Pfam" id="PF20258"/>
    </source>
</evidence>
<feature type="region of interest" description="Interaction with tRNA" evidence="11">
    <location>
        <begin position="305"/>
        <end position="306"/>
    </location>
</feature>
<dbReference type="GO" id="GO:0000049">
    <property type="term" value="F:tRNA binding"/>
    <property type="evidence" value="ECO:0007669"/>
    <property type="project" value="UniProtKB-KW"/>
</dbReference>
<feature type="region of interest" description="Interaction with tRNA" evidence="11">
    <location>
        <begin position="149"/>
        <end position="151"/>
    </location>
</feature>
<dbReference type="InterPro" id="IPR014729">
    <property type="entry name" value="Rossmann-like_a/b/a_fold"/>
</dbReference>
<keyword evidence="6 11" id="KW-0067">ATP-binding</keyword>
<evidence type="ECO:0000313" key="14">
    <source>
        <dbReference type="EMBL" id="NWO23233.1"/>
    </source>
</evidence>
<dbReference type="AlphaFoldDB" id="A0A7Y8VRE7"/>
<dbReference type="GO" id="GO:0103016">
    <property type="term" value="F:tRNA-uridine 2-sulfurtransferase activity"/>
    <property type="evidence" value="ECO:0007669"/>
    <property type="project" value="UniProtKB-EC"/>
</dbReference>
<dbReference type="InterPro" id="IPR046885">
    <property type="entry name" value="MnmA-like_C"/>
</dbReference>
<feature type="disulfide bond" description="Alternate" evidence="11">
    <location>
        <begin position="102"/>
        <end position="199"/>
    </location>
</feature>
<feature type="active site" description="Cysteine persulfide intermediate" evidence="11">
    <location>
        <position position="199"/>
    </location>
</feature>
<dbReference type="EC" id="2.8.1.13" evidence="11"/>
<comment type="function">
    <text evidence="10 11">Catalyzes the 2-thiolation of uridine at the wobble position (U34) of tRNA, leading to the formation of s(2)U34.</text>
</comment>
<evidence type="ECO:0000256" key="4">
    <source>
        <dbReference type="ARBA" id="ARBA00022694"/>
    </source>
</evidence>
<dbReference type="InterPro" id="IPR004506">
    <property type="entry name" value="MnmA-like"/>
</dbReference>
<feature type="domain" description="tRNA-specific 2-thiouridylase MnmA-like C-terminal" evidence="12">
    <location>
        <begin position="279"/>
        <end position="354"/>
    </location>
</feature>
<gene>
    <name evidence="11 14" type="primary">mnmA</name>
    <name evidence="14" type="ORF">HW270_03945</name>
</gene>
<feature type="site" description="Interaction with tRNA" evidence="11">
    <location>
        <position position="127"/>
    </location>
</feature>
<dbReference type="GO" id="GO:0005737">
    <property type="term" value="C:cytoplasm"/>
    <property type="evidence" value="ECO:0007669"/>
    <property type="project" value="UniProtKB-SubCell"/>
</dbReference>
<feature type="domain" description="tRNA-specific 2-thiouridylase MnmA-like central" evidence="13">
    <location>
        <begin position="208"/>
        <end position="271"/>
    </location>
</feature>
<evidence type="ECO:0000256" key="7">
    <source>
        <dbReference type="ARBA" id="ARBA00022884"/>
    </source>
</evidence>
<dbReference type="InterPro" id="IPR046884">
    <property type="entry name" value="MnmA-like_central"/>
</dbReference>
<protein>
    <recommendedName>
        <fullName evidence="11">tRNA-specific 2-thiouridylase MnmA</fullName>
        <ecNumber evidence="11">2.8.1.13</ecNumber>
    </recommendedName>
</protein>
<feature type="binding site" evidence="11">
    <location>
        <begin position="8"/>
        <end position="15"/>
    </location>
    <ligand>
        <name>ATP</name>
        <dbReference type="ChEBI" id="CHEBI:30616"/>
    </ligand>
</feature>
<keyword evidence="8 11" id="KW-1015">Disulfide bond</keyword>
<dbReference type="InterPro" id="IPR023382">
    <property type="entry name" value="MnmA-like_central_sf"/>
</dbReference>
<dbReference type="Gene3D" id="2.40.30.10">
    <property type="entry name" value="Translation factors"/>
    <property type="match status" value="1"/>
</dbReference>
<feature type="binding site" evidence="11">
    <location>
        <position position="34"/>
    </location>
    <ligand>
        <name>ATP</name>
        <dbReference type="ChEBI" id="CHEBI:30616"/>
    </ligand>
</feature>
<name>A0A7Y8VRE7_9FIRM</name>
<feature type="binding site" evidence="11">
    <location>
        <position position="126"/>
    </location>
    <ligand>
        <name>ATP</name>
        <dbReference type="ChEBI" id="CHEBI:30616"/>
    </ligand>
</feature>
<comment type="caution">
    <text evidence="11">Lacks conserved residue(s) required for the propagation of feature annotation.</text>
</comment>
<evidence type="ECO:0000256" key="11">
    <source>
        <dbReference type="HAMAP-Rule" id="MF_00144"/>
    </source>
</evidence>
<evidence type="ECO:0000256" key="10">
    <source>
        <dbReference type="ARBA" id="ARBA00056575"/>
    </source>
</evidence>
<keyword evidence="3 11" id="KW-0808">Transferase</keyword>
<dbReference type="EMBL" id="JABXYR010000001">
    <property type="protein sequence ID" value="NWO23233.1"/>
    <property type="molecule type" value="Genomic_DNA"/>
</dbReference>
<keyword evidence="1 11" id="KW-0963">Cytoplasm</keyword>
<proteinExistence type="inferred from homology"/>
<sequence>MCKKVLVAMSGGVDSSVAALLVRNAGYETTSVTMRLYDNHTIGISSGTCCSLDSINDACSVANKLDILFTVYDFRAEFEREVIDKFIDAYEHGLTPNPCIECNRTLKFDELYRAGQELNQDYIATGHYAIIEHGDDGRYKLKKAADLSKDQSYVLYTLTQEQLAHTMFPLGLLHKAETRKIAEDHGFINAKRRESQDICFIPDGNYAAFIERYTGKRHEPGNFVDMDGNVLGVHKGIIHYTVGQRKGLGLALKQPMYVQYIDVENNEVVLGSNEDLFTRELVARDFNWVSIACPDAKFRAKARIRYKHKEAPATIIPINETEVRIIFDEPQRAITGGQSVVIYDGDYVLGGGIICL</sequence>